<dbReference type="InterPro" id="IPR003870">
    <property type="entry name" value="DUF222"/>
</dbReference>
<dbReference type="Proteomes" id="UP001220456">
    <property type="component" value="Unassembled WGS sequence"/>
</dbReference>
<dbReference type="SMART" id="SM00507">
    <property type="entry name" value="HNHc"/>
    <property type="match status" value="1"/>
</dbReference>
<name>A0ABT6CYR9_9MICC</name>
<keyword evidence="4" id="KW-1185">Reference proteome</keyword>
<evidence type="ECO:0000313" key="3">
    <source>
        <dbReference type="EMBL" id="MDF9279246.1"/>
    </source>
</evidence>
<feature type="domain" description="HNH nuclease" evidence="2">
    <location>
        <begin position="389"/>
        <end position="441"/>
    </location>
</feature>
<feature type="region of interest" description="Disordered" evidence="1">
    <location>
        <begin position="467"/>
        <end position="489"/>
    </location>
</feature>
<accession>A0ABT6CYR9</accession>
<gene>
    <name evidence="3" type="ORF">P4U43_15760</name>
</gene>
<organism evidence="3 4">
    <name type="scientific">Arthrobacter vasquezii</name>
    <dbReference type="NCBI Taxonomy" id="2977629"/>
    <lineage>
        <taxon>Bacteria</taxon>
        <taxon>Bacillati</taxon>
        <taxon>Actinomycetota</taxon>
        <taxon>Actinomycetes</taxon>
        <taxon>Micrococcales</taxon>
        <taxon>Micrococcaceae</taxon>
        <taxon>Arthrobacter</taxon>
    </lineage>
</organism>
<sequence>MAGKHSGWVSEETALWASDSVMGPLAGQLSHHPVTKRDLEASLECVEELATLRAWVDAQEAKLLTRIAELTVGSLMEDGYGTLVAQEYGESLAAAEIGPVLRIPDASAGKLIEQSKLLVNFFPATVEALQLGKISRRHALTVAQESCGVSEQEIPDFEEQLLEIARGTTVAKLANRARRLRERMHPEALTVRREKKVRERSVAVDPAGDGMAWLSAYLPAEEAYGIEYRIDVTARALNGPDEPRTLSQLRADVFSDLLTHTCATDPTTTTANRQPALGSGSSSGPSAGASSVPFPGSSAGSSSVPFPGSSAGSSSDGYRGVAARVFVTVPVMTLLGGNEPAELDGYGPIDPDTARKLAGHAPSFTRLLTHPESGAVLSVGRTRYKPPKDLQDWVRVRDKTCRHPGCNRTAVRCEIDHTTPWSQGGETCADNLGAFCKRHHVFKTMGFWKHRQPVEGTIMSTSLTGRTYTTHPEPIHAQAPPQAPAPPPF</sequence>
<proteinExistence type="predicted"/>
<evidence type="ECO:0000256" key="1">
    <source>
        <dbReference type="SAM" id="MobiDB-lite"/>
    </source>
</evidence>
<feature type="compositionally biased region" description="Low complexity" evidence="1">
    <location>
        <begin position="278"/>
        <end position="315"/>
    </location>
</feature>
<dbReference type="InterPro" id="IPR003615">
    <property type="entry name" value="HNH_nuc"/>
</dbReference>
<protein>
    <submittedName>
        <fullName evidence="3">DUF222 domain-containing protein</fullName>
    </submittedName>
</protein>
<dbReference type="CDD" id="cd00085">
    <property type="entry name" value="HNHc"/>
    <property type="match status" value="1"/>
</dbReference>
<evidence type="ECO:0000313" key="4">
    <source>
        <dbReference type="Proteomes" id="UP001220456"/>
    </source>
</evidence>
<dbReference type="RefSeq" id="WP_277359591.1">
    <property type="nucleotide sequence ID" value="NZ_JAROKN010000066.1"/>
</dbReference>
<comment type="caution">
    <text evidence="3">The sequence shown here is derived from an EMBL/GenBank/DDBJ whole genome shotgun (WGS) entry which is preliminary data.</text>
</comment>
<dbReference type="Gene3D" id="1.10.30.50">
    <property type="match status" value="1"/>
</dbReference>
<dbReference type="EMBL" id="JAROKN010000066">
    <property type="protein sequence ID" value="MDF9279246.1"/>
    <property type="molecule type" value="Genomic_DNA"/>
</dbReference>
<dbReference type="Pfam" id="PF02720">
    <property type="entry name" value="DUF222"/>
    <property type="match status" value="2"/>
</dbReference>
<feature type="region of interest" description="Disordered" evidence="1">
    <location>
        <begin position="264"/>
        <end position="317"/>
    </location>
</feature>
<evidence type="ECO:0000259" key="2">
    <source>
        <dbReference type="SMART" id="SM00507"/>
    </source>
</evidence>
<reference evidence="3 4" key="1">
    <citation type="journal article" date="2023" name="Int. J. Syst. Evol. Microbiol.">
        <title>Arthrobacter vasquezii sp. nov., isolated from a soil sample from Union Glacier, Antarctica.</title>
        <authorList>
            <person name="Valenzuela-Ibaceta F."/>
            <person name="Carrasco V."/>
            <person name="Lagos-Moraga S."/>
            <person name="Dietz-Vargas C."/>
            <person name="Navarro C.A."/>
            <person name="Perez-Donoso J.M."/>
        </authorList>
    </citation>
    <scope>NUCLEOTIDE SEQUENCE [LARGE SCALE GENOMIC DNA]</scope>
    <source>
        <strain evidence="3 4">EH-1B-1</strain>
    </source>
</reference>